<evidence type="ECO:0000256" key="1">
    <source>
        <dbReference type="SAM" id="MobiDB-lite"/>
    </source>
</evidence>
<protein>
    <submittedName>
        <fullName evidence="3">Class A beta-lactamase-related serine hydrolase</fullName>
    </submittedName>
</protein>
<dbReference type="OrthoDB" id="3171327at2"/>
<comment type="caution">
    <text evidence="3">The sequence shown here is derived from an EMBL/GenBank/DDBJ whole genome shotgun (WGS) entry which is preliminary data.</text>
</comment>
<dbReference type="Proteomes" id="UP000265614">
    <property type="component" value="Unassembled WGS sequence"/>
</dbReference>
<feature type="domain" description="Beta-lactamase-related" evidence="2">
    <location>
        <begin position="11"/>
        <end position="315"/>
    </location>
</feature>
<dbReference type="RefSeq" id="WP_119951152.1">
    <property type="nucleotide sequence ID" value="NZ_QZEZ01000006.1"/>
</dbReference>
<dbReference type="PANTHER" id="PTHR46825">
    <property type="entry name" value="D-ALANYL-D-ALANINE-CARBOXYPEPTIDASE/ENDOPEPTIDASE AMPH"/>
    <property type="match status" value="1"/>
</dbReference>
<dbReference type="GO" id="GO:0016787">
    <property type="term" value="F:hydrolase activity"/>
    <property type="evidence" value="ECO:0007669"/>
    <property type="project" value="UniProtKB-KW"/>
</dbReference>
<dbReference type="Pfam" id="PF00144">
    <property type="entry name" value="Beta-lactamase"/>
    <property type="match status" value="1"/>
</dbReference>
<name>A0A3A3ZHW4_9ACTN</name>
<feature type="region of interest" description="Disordered" evidence="1">
    <location>
        <begin position="188"/>
        <end position="221"/>
    </location>
</feature>
<dbReference type="InterPro" id="IPR001466">
    <property type="entry name" value="Beta-lactam-related"/>
</dbReference>
<dbReference type="Gene3D" id="3.40.710.10">
    <property type="entry name" value="DD-peptidase/beta-lactamase superfamily"/>
    <property type="match status" value="1"/>
</dbReference>
<accession>A0A3A3ZHW4</accession>
<keyword evidence="4" id="KW-1185">Reference proteome</keyword>
<evidence type="ECO:0000313" key="4">
    <source>
        <dbReference type="Proteomes" id="UP000265614"/>
    </source>
</evidence>
<evidence type="ECO:0000313" key="3">
    <source>
        <dbReference type="EMBL" id="RJK94970.1"/>
    </source>
</evidence>
<evidence type="ECO:0000259" key="2">
    <source>
        <dbReference type="Pfam" id="PF00144"/>
    </source>
</evidence>
<reference evidence="3 4" key="1">
    <citation type="submission" date="2018-09" db="EMBL/GenBank/DDBJ databases">
        <title>YIM 75000 draft genome.</title>
        <authorList>
            <person name="Tang S."/>
            <person name="Feng Y."/>
        </authorList>
    </citation>
    <scope>NUCLEOTIDE SEQUENCE [LARGE SCALE GENOMIC DNA]</scope>
    <source>
        <strain evidence="3 4">YIM 75000</strain>
    </source>
</reference>
<dbReference type="SUPFAM" id="SSF56601">
    <property type="entry name" value="beta-lactamase/transpeptidase-like"/>
    <property type="match status" value="1"/>
</dbReference>
<proteinExistence type="predicted"/>
<dbReference type="InterPro" id="IPR012338">
    <property type="entry name" value="Beta-lactam/transpept-like"/>
</dbReference>
<keyword evidence="3" id="KW-0378">Hydrolase</keyword>
<dbReference type="AlphaFoldDB" id="A0A3A3ZHW4"/>
<dbReference type="InterPro" id="IPR050491">
    <property type="entry name" value="AmpC-like"/>
</dbReference>
<dbReference type="EMBL" id="QZEZ01000006">
    <property type="protein sequence ID" value="RJK94970.1"/>
    <property type="molecule type" value="Genomic_DNA"/>
</dbReference>
<dbReference type="PANTHER" id="PTHR46825:SF7">
    <property type="entry name" value="D-ALANYL-D-ALANINE CARBOXYPEPTIDASE"/>
    <property type="match status" value="1"/>
</dbReference>
<organism evidence="3 4">
    <name type="scientific">Vallicoccus soli</name>
    <dbReference type="NCBI Taxonomy" id="2339232"/>
    <lineage>
        <taxon>Bacteria</taxon>
        <taxon>Bacillati</taxon>
        <taxon>Actinomycetota</taxon>
        <taxon>Actinomycetes</taxon>
        <taxon>Motilibacterales</taxon>
        <taxon>Vallicoccaceae</taxon>
        <taxon>Vallicoccus</taxon>
    </lineage>
</organism>
<sequence>MTAVPGDAALAARLDELVAGRPAVAATVAAGRTATASRGVPLEADVELGSVSKGLTGLLYADAVDRGEVAPGTRLGDLLTDLDGSPAGDAVLAALATHRSGLPRLPAGSRALRRTVALWRTGANPYGEDLPALLAQARRTRVGRPRPRYSNLGYELLGHALAAAAGTTYADLLHDRLTGPLGMGGTYVPASPAQLRPGAATGADRRGRPRAPWTGEGLGPAGGVRSTAADLGRLLAALLDGGAPGLRALDPVERLGPGARIGAAWVVVRLPGRVLTWHNGGTGGFRSWVGLDRDAGCGAAVVAADGRGVDRQGQALLEGLGAA</sequence>
<gene>
    <name evidence="3" type="ORF">D5H78_13805</name>
</gene>